<evidence type="ECO:0000256" key="3">
    <source>
        <dbReference type="ARBA" id="ARBA00022679"/>
    </source>
</evidence>
<dbReference type="AlphaFoldDB" id="A0AA88UVS2"/>
<evidence type="ECO:0000256" key="1">
    <source>
        <dbReference type="ARBA" id="ARBA00009995"/>
    </source>
</evidence>
<accession>A0AA88UVS2</accession>
<dbReference type="SUPFAM" id="SSF53756">
    <property type="entry name" value="UDP-Glycosyltransferase/glycogen phosphorylase"/>
    <property type="match status" value="2"/>
</dbReference>
<dbReference type="Proteomes" id="UP001187471">
    <property type="component" value="Unassembled WGS sequence"/>
</dbReference>
<comment type="similarity">
    <text evidence="1">Belongs to the UDP-glycosyltransferase family.</text>
</comment>
<keyword evidence="3" id="KW-0808">Transferase</keyword>
<comment type="caution">
    <text evidence="4">The sequence shown here is derived from an EMBL/GenBank/DDBJ whole genome shotgun (WGS) entry which is preliminary data.</text>
</comment>
<dbReference type="PANTHER" id="PTHR48047">
    <property type="entry name" value="GLYCOSYLTRANSFERASE"/>
    <property type="match status" value="1"/>
</dbReference>
<sequence length="981" mass="110474">MGQLHVFFFPMMAHGHMIPMLDMAKIFASRGVKATIITTPLNAPSFTKTIERIKHKNSGIEIGLRVIKFPAVEAGLPEGCESVDQVPSDAMIPKFFIATSLLQEPLEEVLRECRPQCLIADMFFPWATDVAAKFDIPRLVFHGTSFFALCCAASMRLYKPFKNVSSDTEPFVVPNLPHEIKLIGKQVSRHERDEIETDFTKFLSQVRESELRSYGTVVNSFYELEQEYADHYRKVLKRKAWHIGPLSLCNRENEDKAERGKVASIDENECLKWLDSKKPNSVIYICFGSVAKFTNAQLYEMAMGLEASGQQFIWVVRRGKNEENEKWLPEGFEERVEGRGLIIRGWAPQVLILDHEAVGGFVTHCGWNSTLEGVCAGLPMVTWPAFAEQFYNEKLVTEVLRIGVPVGAKEWNRSANEGIKREAVENAVKQIMVGEEARERRSRAKELKEMARKAVEDGGSSYTDLTALIEDLNKTSSSFSSISLFLISPLSVIAFEGLLLTAKPNMGQLHVVFFPLMAHGHMIPALDMAKLFASRGLKTTIITTHLNAPVFSKTVERSKSLGMEMGLRVIKFPTVEAGLPEGCESADQLTSDDLLSKFIQALSMLEEQLEQVLQECRPNCLVADMFFPWATDVAAKFDIPRLVFHGTSFFALCAMESLRIHKPYKNVSSDSEPFVLPDLPHEIKLIKKQVSEFLTEEPETQFSKLSSQMSESELRSYGVVVNSFYELEPDYADHYREVLKRKAWHIGPILLCNRSAEDKAERGKKASVDEDDCLKWLDSKKPNSVLYVCFGSMATFTTSQLYEMAMGLEASEQQFIWVVRRGKEEEEEEKWLPGGFEERVKDRGWILRGWAPQVLILNHEAVGGFVTHCGWNSTLEGVCAGVPMVTWPVFGEQFYNEKLITDVLRTGVAVGSKEWNRLTSDGVKREAIENAAKQIMVGSEAAKGRARAKELKEKARQAVEEGGSSYSDLNALFEALRSYRS</sequence>
<dbReference type="InterPro" id="IPR035595">
    <property type="entry name" value="UDP_glycos_trans_CS"/>
</dbReference>
<name>A0AA88UVS2_9ASTE</name>
<dbReference type="FunFam" id="3.40.50.2000:FF:000071">
    <property type="entry name" value="Glycosyltransferase"/>
    <property type="match status" value="2"/>
</dbReference>
<dbReference type="GO" id="GO:0035251">
    <property type="term" value="F:UDP-glucosyltransferase activity"/>
    <property type="evidence" value="ECO:0007669"/>
    <property type="project" value="TreeGrafter"/>
</dbReference>
<gene>
    <name evidence="4" type="ORF">RJ640_016582</name>
</gene>
<evidence type="ECO:0000313" key="4">
    <source>
        <dbReference type="EMBL" id="KAK2991547.1"/>
    </source>
</evidence>
<keyword evidence="2" id="KW-0328">Glycosyltransferase</keyword>
<keyword evidence="5" id="KW-1185">Reference proteome</keyword>
<dbReference type="EMBL" id="JAVXUO010000518">
    <property type="protein sequence ID" value="KAK2991547.1"/>
    <property type="molecule type" value="Genomic_DNA"/>
</dbReference>
<dbReference type="FunFam" id="3.40.50.2000:FF:000047">
    <property type="entry name" value="Glycosyltransferase"/>
    <property type="match status" value="2"/>
</dbReference>
<protein>
    <submittedName>
        <fullName evidence="4">Uncharacterized protein</fullName>
    </submittedName>
</protein>
<proteinExistence type="inferred from homology"/>
<dbReference type="CDD" id="cd03784">
    <property type="entry name" value="GT1_Gtf-like"/>
    <property type="match status" value="2"/>
</dbReference>
<reference evidence="4" key="1">
    <citation type="submission" date="2022-12" db="EMBL/GenBank/DDBJ databases">
        <title>Draft genome assemblies for two species of Escallonia (Escalloniales).</title>
        <authorList>
            <person name="Chanderbali A."/>
            <person name="Dervinis C."/>
            <person name="Anghel I."/>
            <person name="Soltis D."/>
            <person name="Soltis P."/>
            <person name="Zapata F."/>
        </authorList>
    </citation>
    <scope>NUCLEOTIDE SEQUENCE</scope>
    <source>
        <strain evidence="4">UCBG92.1500</strain>
        <tissue evidence="4">Leaf</tissue>
    </source>
</reference>
<dbReference type="PANTHER" id="PTHR48047:SF45">
    <property type="entry name" value="SCOPOLETIN GLUCOSYLTRANSFERASE-LIKE"/>
    <property type="match status" value="1"/>
</dbReference>
<evidence type="ECO:0000313" key="5">
    <source>
        <dbReference type="Proteomes" id="UP001187471"/>
    </source>
</evidence>
<dbReference type="InterPro" id="IPR002213">
    <property type="entry name" value="UDP_glucos_trans"/>
</dbReference>
<dbReference type="Pfam" id="PF00201">
    <property type="entry name" value="UDPGT"/>
    <property type="match status" value="2"/>
</dbReference>
<dbReference type="PROSITE" id="PS00375">
    <property type="entry name" value="UDPGT"/>
    <property type="match status" value="2"/>
</dbReference>
<organism evidence="4 5">
    <name type="scientific">Escallonia rubra</name>
    <dbReference type="NCBI Taxonomy" id="112253"/>
    <lineage>
        <taxon>Eukaryota</taxon>
        <taxon>Viridiplantae</taxon>
        <taxon>Streptophyta</taxon>
        <taxon>Embryophyta</taxon>
        <taxon>Tracheophyta</taxon>
        <taxon>Spermatophyta</taxon>
        <taxon>Magnoliopsida</taxon>
        <taxon>eudicotyledons</taxon>
        <taxon>Gunneridae</taxon>
        <taxon>Pentapetalae</taxon>
        <taxon>asterids</taxon>
        <taxon>campanulids</taxon>
        <taxon>Escalloniales</taxon>
        <taxon>Escalloniaceae</taxon>
        <taxon>Escallonia</taxon>
    </lineage>
</organism>
<dbReference type="Gene3D" id="3.40.50.2000">
    <property type="entry name" value="Glycogen Phosphorylase B"/>
    <property type="match status" value="4"/>
</dbReference>
<evidence type="ECO:0000256" key="2">
    <source>
        <dbReference type="ARBA" id="ARBA00022676"/>
    </source>
</evidence>